<dbReference type="Gene3D" id="3.40.50.970">
    <property type="match status" value="2"/>
</dbReference>
<feature type="domain" description="Thiamine pyrophosphate enzyme TPP-binding" evidence="7">
    <location>
        <begin position="403"/>
        <end position="528"/>
    </location>
</feature>
<reference evidence="10" key="1">
    <citation type="submission" date="2021-04" db="EMBL/GenBank/DDBJ databases">
        <title>Taxonomic assessment of Weissella genus.</title>
        <authorList>
            <person name="Fanelli F."/>
            <person name="Chieffi D."/>
            <person name="Dell'Aquila A."/>
            <person name="Gyu-Sung C."/>
            <person name="Franz C.M.A.P."/>
            <person name="Fusco V."/>
        </authorList>
    </citation>
    <scope>NUCLEOTIDE SEQUENCE</scope>
    <source>
        <strain evidence="10">LMG 25373</strain>
    </source>
</reference>
<protein>
    <recommendedName>
        <fullName evidence="6">2-succinyl-5-enolpyruvyl-6-hydroxy-3-cyclohexene-1-carboxylate synthase</fullName>
        <shortName evidence="6">SEPHCHC synthase</shortName>
        <ecNumber evidence="6">2.2.1.9</ecNumber>
    </recommendedName>
    <alternativeName>
        <fullName evidence="6">Menaquinone biosynthesis protein MenD</fullName>
    </alternativeName>
</protein>
<evidence type="ECO:0000256" key="2">
    <source>
        <dbReference type="ARBA" id="ARBA00022723"/>
    </source>
</evidence>
<sequence length="561" mass="61256">METLTTNIKHMLGALVAQGVTDFVVSPGSRSTPVALLLAELAANKQAVKVLVDVDERSAGFLALGIAKNTKKPVVLLATSGTATANYLPAVAEASISHIPLIILTTDRPTELQGIGAPQTINQNQLYGSHAKHFIQLDLQLQHPDNTEYIDYRMQQVVYLASKAPAGVIQVNLPLRKPLMPALQTRWPQILPQRFLTGKKMLTIADVTDLIKVLTQQKVLILVGPDEEQLNRDLLLKLSEKYQIPVIADALSSVRPGINVINGIDVLLEADVIPKDLIPDVTFRFGATPVSARVLPWLKQNDVKVYQIGENFVGKDHSRFAQISVDVDSNQLLAQLLAQPGTPTKTENAYLAGWLALSDNFKKLVTQNTVLTEPTIAQAMKNLPSKAQLFVANSMPIRDIDNYLWPENELKIIGNRGANGIDGTISSAVGIATNGQPTYLLIGDLTLFHDMNGLKLVDLLGINLTIIVINNNGGGIFSFLPQAQAKDYFNELFGTPLNLEIAKIAQLYAGEYKCISTLPSLTAELQKVPKGLKLIEIVSQRDKNVLVHQALVTKIKQELNN</sequence>
<dbReference type="CDD" id="cd07037">
    <property type="entry name" value="TPP_PYR_MenD"/>
    <property type="match status" value="1"/>
</dbReference>
<dbReference type="Pfam" id="PF02776">
    <property type="entry name" value="TPP_enzyme_N"/>
    <property type="match status" value="1"/>
</dbReference>
<keyword evidence="4 6" id="KW-0786">Thiamine pyrophosphate</keyword>
<comment type="similarity">
    <text evidence="6">Belongs to the TPP enzyme family. MenD subfamily.</text>
</comment>
<dbReference type="Proteomes" id="UP001057481">
    <property type="component" value="Unassembled WGS sequence"/>
</dbReference>
<dbReference type="InterPro" id="IPR032264">
    <property type="entry name" value="MenD_middle"/>
</dbReference>
<dbReference type="InterPro" id="IPR012001">
    <property type="entry name" value="Thiamin_PyroP_enz_TPP-bd_dom"/>
</dbReference>
<dbReference type="HAMAP" id="MF_01659">
    <property type="entry name" value="MenD"/>
    <property type="match status" value="1"/>
</dbReference>
<proteinExistence type="inferred from homology"/>
<dbReference type="Gene3D" id="3.40.50.1220">
    <property type="entry name" value="TPP-binding domain"/>
    <property type="match status" value="1"/>
</dbReference>
<comment type="cofactor">
    <cofactor evidence="6">
        <name>Mg(2+)</name>
        <dbReference type="ChEBI" id="CHEBI:18420"/>
    </cofactor>
    <cofactor evidence="6">
        <name>Mn(2+)</name>
        <dbReference type="ChEBI" id="CHEBI:29035"/>
    </cofactor>
</comment>
<dbReference type="PANTHER" id="PTHR42916">
    <property type="entry name" value="2-SUCCINYL-5-ENOLPYRUVYL-6-HYDROXY-3-CYCLOHEXENE-1-CARBOXYLATE SYNTHASE"/>
    <property type="match status" value="1"/>
</dbReference>
<evidence type="ECO:0000256" key="6">
    <source>
        <dbReference type="HAMAP-Rule" id="MF_01659"/>
    </source>
</evidence>
<dbReference type="Pfam" id="PF02775">
    <property type="entry name" value="TPP_enzyme_C"/>
    <property type="match status" value="1"/>
</dbReference>
<comment type="pathway">
    <text evidence="6">Quinol/quinone metabolism; menaquinone biosynthesis.</text>
</comment>
<evidence type="ECO:0000256" key="1">
    <source>
        <dbReference type="ARBA" id="ARBA00022679"/>
    </source>
</evidence>
<dbReference type="CDD" id="cd02009">
    <property type="entry name" value="TPP_SHCHC_synthase"/>
    <property type="match status" value="1"/>
</dbReference>
<dbReference type="PANTHER" id="PTHR42916:SF1">
    <property type="entry name" value="PROTEIN PHYLLO, CHLOROPLASTIC"/>
    <property type="match status" value="1"/>
</dbReference>
<keyword evidence="1 6" id="KW-0808">Transferase</keyword>
<dbReference type="SUPFAM" id="SSF52518">
    <property type="entry name" value="Thiamin diphosphate-binding fold (THDP-binding)"/>
    <property type="match status" value="2"/>
</dbReference>
<keyword evidence="2 6" id="KW-0479">Metal-binding</keyword>
<evidence type="ECO:0000313" key="10">
    <source>
        <dbReference type="EMBL" id="MCM2437280.1"/>
    </source>
</evidence>
<evidence type="ECO:0000259" key="9">
    <source>
        <dbReference type="Pfam" id="PF16582"/>
    </source>
</evidence>
<dbReference type="InterPro" id="IPR011766">
    <property type="entry name" value="TPP_enzyme_TPP-bd"/>
</dbReference>
<dbReference type="InterPro" id="IPR029061">
    <property type="entry name" value="THDP-binding"/>
</dbReference>
<organism evidence="10 11">
    <name type="scientific">Periweissella beninensis</name>
    <dbReference type="NCBI Taxonomy" id="504936"/>
    <lineage>
        <taxon>Bacteria</taxon>
        <taxon>Bacillati</taxon>
        <taxon>Bacillota</taxon>
        <taxon>Bacilli</taxon>
        <taxon>Lactobacillales</taxon>
        <taxon>Lactobacillaceae</taxon>
        <taxon>Periweissella</taxon>
    </lineage>
</organism>
<comment type="catalytic activity">
    <reaction evidence="6">
        <text>isochorismate + 2-oxoglutarate + H(+) = 5-enolpyruvoyl-6-hydroxy-2-succinyl-cyclohex-3-ene-1-carboxylate + CO2</text>
        <dbReference type="Rhea" id="RHEA:25593"/>
        <dbReference type="ChEBI" id="CHEBI:15378"/>
        <dbReference type="ChEBI" id="CHEBI:16526"/>
        <dbReference type="ChEBI" id="CHEBI:16810"/>
        <dbReference type="ChEBI" id="CHEBI:29780"/>
        <dbReference type="ChEBI" id="CHEBI:58818"/>
        <dbReference type="EC" id="2.2.1.9"/>
    </reaction>
</comment>
<evidence type="ECO:0000259" key="8">
    <source>
        <dbReference type="Pfam" id="PF02776"/>
    </source>
</evidence>
<keyword evidence="3 6" id="KW-0460">Magnesium</keyword>
<dbReference type="PIRSF" id="PIRSF004983">
    <property type="entry name" value="MenD"/>
    <property type="match status" value="1"/>
</dbReference>
<dbReference type="RefSeq" id="WP_205142859.1">
    <property type="nucleotide sequence ID" value="NZ_JAFBDN010000001.1"/>
</dbReference>
<gene>
    <name evidence="6 10" type="primary">menD</name>
    <name evidence="10" type="ORF">KAK10_05075</name>
</gene>
<comment type="caution">
    <text evidence="10">The sequence shown here is derived from an EMBL/GenBank/DDBJ whole genome shotgun (WGS) entry which is preliminary data.</text>
</comment>
<keyword evidence="11" id="KW-1185">Reference proteome</keyword>
<evidence type="ECO:0000313" key="11">
    <source>
        <dbReference type="Proteomes" id="UP001057481"/>
    </source>
</evidence>
<dbReference type="GO" id="GO:0070204">
    <property type="term" value="F:2-succinyl-5-enolpyruvyl-6-hydroxy-3-cyclohexene-1-carboxylic-acid synthase activity"/>
    <property type="evidence" value="ECO:0007669"/>
    <property type="project" value="UniProtKB-EC"/>
</dbReference>
<comment type="function">
    <text evidence="6">Catalyzes the thiamine diphosphate-dependent decarboxylation of 2-oxoglutarate and the subsequent addition of the resulting succinic semialdehyde-thiamine pyrophosphate anion to isochorismate to yield 2-succinyl-5-enolpyruvyl-6-hydroxy-3-cyclohexene-1-carboxylate (SEPHCHC).</text>
</comment>
<keyword evidence="5 6" id="KW-0464">Manganese</keyword>
<keyword evidence="6" id="KW-0474">Menaquinone biosynthesis</keyword>
<evidence type="ECO:0000259" key="7">
    <source>
        <dbReference type="Pfam" id="PF02775"/>
    </source>
</evidence>
<accession>A0ABT0VHJ6</accession>
<evidence type="ECO:0000256" key="3">
    <source>
        <dbReference type="ARBA" id="ARBA00022842"/>
    </source>
</evidence>
<evidence type="ECO:0000256" key="4">
    <source>
        <dbReference type="ARBA" id="ARBA00023052"/>
    </source>
</evidence>
<comment type="cofactor">
    <cofactor evidence="6">
        <name>thiamine diphosphate</name>
        <dbReference type="ChEBI" id="CHEBI:58937"/>
    </cofactor>
    <text evidence="6">Binds 1 thiamine pyrophosphate per subunit.</text>
</comment>
<feature type="domain" description="Menaquinone biosynthesis protein MenD middle" evidence="9">
    <location>
        <begin position="195"/>
        <end position="391"/>
    </location>
</feature>
<dbReference type="InterPro" id="IPR004433">
    <property type="entry name" value="MenaQ_synth_MenD"/>
</dbReference>
<comment type="subunit">
    <text evidence="6">Homodimer.</text>
</comment>
<dbReference type="Pfam" id="PF16582">
    <property type="entry name" value="TPP_enzyme_M_2"/>
    <property type="match status" value="1"/>
</dbReference>
<dbReference type="NCBIfam" id="TIGR00173">
    <property type="entry name" value="menD"/>
    <property type="match status" value="1"/>
</dbReference>
<evidence type="ECO:0000256" key="5">
    <source>
        <dbReference type="ARBA" id="ARBA00023211"/>
    </source>
</evidence>
<comment type="pathway">
    <text evidence="6">Quinol/quinone metabolism; 1,4-dihydroxy-2-naphthoate biosynthesis; 1,4-dihydroxy-2-naphthoate from chorismate: step 2/7.</text>
</comment>
<dbReference type="EMBL" id="JAGMVS010000062">
    <property type="protein sequence ID" value="MCM2437280.1"/>
    <property type="molecule type" value="Genomic_DNA"/>
</dbReference>
<feature type="domain" description="Thiamine pyrophosphate enzyme N-terminal TPP-binding" evidence="8">
    <location>
        <begin position="10"/>
        <end position="125"/>
    </location>
</feature>
<dbReference type="EC" id="2.2.1.9" evidence="6"/>
<name>A0ABT0VHJ6_9LACO</name>